<evidence type="ECO:0000313" key="2">
    <source>
        <dbReference type="EMBL" id="MBO1269317.1"/>
    </source>
</evidence>
<gene>
    <name evidence="2" type="ORF">J1902_15315</name>
</gene>
<accession>A0A939HJS6</accession>
<dbReference type="Gene3D" id="2.30.40.10">
    <property type="entry name" value="Urease, subunit C, domain 1"/>
    <property type="match status" value="1"/>
</dbReference>
<comment type="caution">
    <text evidence="2">The sequence shown here is derived from an EMBL/GenBank/DDBJ whole genome shotgun (WGS) entry which is preliminary data.</text>
</comment>
<sequence>MAEFYSAGTVITEQADEVLHEAGVLFDGEQILWVGTVADFDAGRIAPEAKRRDFGPDATVLPGLIDTHVHLAFDGSPDPVGVVRSVDAARQLAIMFKSARELLSAGVTTARDLGAPGLLDITVRDAIRDGLARGPRMVTANAPLTVTGGHCWFFGAEADGVDEVRKRVREARKAGADTIKIMSTGGNMTAGTRPSEPQYSQEELSAIVDEAHRYGMKVASHAHGTEGIRRSIVAGVDSLEHFTFQDSAGNMKEDPELIAAAAAKGIYVCKTLGLGWVPYITSGRPVAPKMLRELLDQGVKVVAGTDSGINDTPHVEYVAGLEAMASLGMSNGEVLASATITAAESLGLDGVTGSLAAGKQVDMIVVNGNPLSDLGVLRNILAVLVRGQEYVPEFASTTTWKEATHAAS</sequence>
<dbReference type="InterPro" id="IPR057744">
    <property type="entry name" value="OTAase-like"/>
</dbReference>
<dbReference type="SUPFAM" id="SSF51556">
    <property type="entry name" value="Metallo-dependent hydrolases"/>
    <property type="match status" value="1"/>
</dbReference>
<keyword evidence="3" id="KW-1185">Reference proteome</keyword>
<dbReference type="RefSeq" id="WP_207617170.1">
    <property type="nucleotide sequence ID" value="NZ_JAFNLL010000040.1"/>
</dbReference>
<name>A0A939HJS6_9MICC</name>
<dbReference type="Gene3D" id="3.20.20.140">
    <property type="entry name" value="Metal-dependent hydrolases"/>
    <property type="match status" value="1"/>
</dbReference>
<proteinExistence type="predicted"/>
<dbReference type="PANTHER" id="PTHR43135">
    <property type="entry name" value="ALPHA-D-RIBOSE 1-METHYLPHOSPHONATE 5-TRIPHOSPHATE DIPHOSPHATASE"/>
    <property type="match status" value="1"/>
</dbReference>
<dbReference type="SUPFAM" id="SSF51338">
    <property type="entry name" value="Composite domain of metallo-dependent hydrolases"/>
    <property type="match status" value="1"/>
</dbReference>
<evidence type="ECO:0000259" key="1">
    <source>
        <dbReference type="Pfam" id="PF01979"/>
    </source>
</evidence>
<evidence type="ECO:0000313" key="3">
    <source>
        <dbReference type="Proteomes" id="UP000664164"/>
    </source>
</evidence>
<dbReference type="Pfam" id="PF01979">
    <property type="entry name" value="Amidohydro_1"/>
    <property type="match status" value="1"/>
</dbReference>
<dbReference type="InterPro" id="IPR011059">
    <property type="entry name" value="Metal-dep_hydrolase_composite"/>
</dbReference>
<dbReference type="GO" id="GO:0016810">
    <property type="term" value="F:hydrolase activity, acting on carbon-nitrogen (but not peptide) bonds"/>
    <property type="evidence" value="ECO:0007669"/>
    <property type="project" value="InterPro"/>
</dbReference>
<dbReference type="InterPro" id="IPR032466">
    <property type="entry name" value="Metal_Hydrolase"/>
</dbReference>
<reference evidence="2" key="1">
    <citation type="submission" date="2021-03" db="EMBL/GenBank/DDBJ databases">
        <title>A new species, PO-11, isolated from a karst cave deposit.</title>
        <authorList>
            <person name="Zhaoxiaoyong W."/>
        </authorList>
    </citation>
    <scope>NUCLEOTIDE SEQUENCE</scope>
    <source>
        <strain evidence="2">PO-11</strain>
    </source>
</reference>
<organism evidence="2 3">
    <name type="scientific">Arthrobacter cavernae</name>
    <dbReference type="NCBI Taxonomy" id="2817681"/>
    <lineage>
        <taxon>Bacteria</taxon>
        <taxon>Bacillati</taxon>
        <taxon>Actinomycetota</taxon>
        <taxon>Actinomycetes</taxon>
        <taxon>Micrococcales</taxon>
        <taxon>Micrococcaceae</taxon>
        <taxon>Arthrobacter</taxon>
    </lineage>
</organism>
<dbReference type="CDD" id="cd01299">
    <property type="entry name" value="Met_dep_hydrolase_A"/>
    <property type="match status" value="1"/>
</dbReference>
<dbReference type="PANTHER" id="PTHR43135:SF3">
    <property type="entry name" value="ALPHA-D-RIBOSE 1-METHYLPHOSPHONATE 5-TRIPHOSPHATE DIPHOSPHATASE"/>
    <property type="match status" value="1"/>
</dbReference>
<dbReference type="AlphaFoldDB" id="A0A939HJS6"/>
<dbReference type="EMBL" id="JAFNLL010000040">
    <property type="protein sequence ID" value="MBO1269317.1"/>
    <property type="molecule type" value="Genomic_DNA"/>
</dbReference>
<dbReference type="InterPro" id="IPR051781">
    <property type="entry name" value="Metallo-dep_Hydrolase"/>
</dbReference>
<dbReference type="Proteomes" id="UP000664164">
    <property type="component" value="Unassembled WGS sequence"/>
</dbReference>
<protein>
    <submittedName>
        <fullName evidence="2">Amidohydrolase family protein</fullName>
    </submittedName>
</protein>
<dbReference type="InterPro" id="IPR006680">
    <property type="entry name" value="Amidohydro-rel"/>
</dbReference>
<feature type="domain" description="Amidohydrolase-related" evidence="1">
    <location>
        <begin position="59"/>
        <end position="388"/>
    </location>
</feature>